<evidence type="ECO:0000259" key="1">
    <source>
        <dbReference type="Pfam" id="PF07819"/>
    </source>
</evidence>
<gene>
    <name evidence="2" type="ORF">J3U87_26210</name>
</gene>
<proteinExistence type="predicted"/>
<reference evidence="2" key="1">
    <citation type="submission" date="2021-03" db="EMBL/GenBank/DDBJ databases">
        <title>Acanthopleuribacteraceae sp. M133.</title>
        <authorList>
            <person name="Wang G."/>
        </authorList>
    </citation>
    <scope>NUCLEOTIDE SEQUENCE</scope>
    <source>
        <strain evidence="2">M133</strain>
    </source>
</reference>
<evidence type="ECO:0000313" key="2">
    <source>
        <dbReference type="EMBL" id="QTD49096.1"/>
    </source>
</evidence>
<dbReference type="AlphaFoldDB" id="A0A8A4TGP5"/>
<protein>
    <recommendedName>
        <fullName evidence="1">GPI inositol-deacylase PGAP1-like alpha/beta domain-containing protein</fullName>
    </recommendedName>
</protein>
<dbReference type="Pfam" id="PF07819">
    <property type="entry name" value="PGAP1"/>
    <property type="match status" value="1"/>
</dbReference>
<feature type="domain" description="GPI inositol-deacylase PGAP1-like alpha/beta" evidence="1">
    <location>
        <begin position="147"/>
        <end position="314"/>
    </location>
</feature>
<dbReference type="KEGG" id="scor:J3U87_26210"/>
<evidence type="ECO:0000313" key="3">
    <source>
        <dbReference type="Proteomes" id="UP000663929"/>
    </source>
</evidence>
<dbReference type="InterPro" id="IPR012908">
    <property type="entry name" value="PGAP1-ab_dom-like"/>
</dbReference>
<organism evidence="2 3">
    <name type="scientific">Sulfidibacter corallicola</name>
    <dbReference type="NCBI Taxonomy" id="2818388"/>
    <lineage>
        <taxon>Bacteria</taxon>
        <taxon>Pseudomonadati</taxon>
        <taxon>Acidobacteriota</taxon>
        <taxon>Holophagae</taxon>
        <taxon>Acanthopleuribacterales</taxon>
        <taxon>Acanthopleuribacteraceae</taxon>
        <taxon>Sulfidibacter</taxon>
    </lineage>
</organism>
<dbReference type="InterPro" id="IPR029058">
    <property type="entry name" value="AB_hydrolase_fold"/>
</dbReference>
<dbReference type="RefSeq" id="WP_237378739.1">
    <property type="nucleotide sequence ID" value="NZ_CP071793.1"/>
</dbReference>
<dbReference type="EMBL" id="CP071793">
    <property type="protein sequence ID" value="QTD49096.1"/>
    <property type="molecule type" value="Genomic_DNA"/>
</dbReference>
<dbReference type="GO" id="GO:0016788">
    <property type="term" value="F:hydrolase activity, acting on ester bonds"/>
    <property type="evidence" value="ECO:0007669"/>
    <property type="project" value="InterPro"/>
</dbReference>
<name>A0A8A4TGP5_SULCO</name>
<sequence>MVKPVDPADETFGPRNLSGLGRLTVEAITGLTDLVEAVHHTVTSLSAVRGAPQQHRTKGVTGMVYRNIRATTELVGKGLDPLLDAVSALLDKQTTSPAYEALLAALNGVLGDHLVARNNGLAIPMQFRRDGKAMGQSSLCQAVRPSKGRLVILVHGLCMNDLQWHRQGHDHGAAIARDLDFSQIYLHYNTGCHISENGKRFSDLLETTVRGIEAQCTLPIELFIVAHSMGGLVSRSACHYGKVAGHDWPKRLRKLIFLGTPHQGSLLEKGGNLVDVILEINPYSAPFSRLGKIRSRGITDLRYGHVVDEDWQGRDRFECSGNHRTSVPLPQGVDCYTVAGTSRAESSALGDYLIGDGLVTLDSALGRHPDPRLNLAFPSEHQWVGRNLNHMDLLNHPKAYATILKWLKD</sequence>
<dbReference type="Proteomes" id="UP000663929">
    <property type="component" value="Chromosome"/>
</dbReference>
<keyword evidence="3" id="KW-1185">Reference proteome</keyword>
<dbReference type="SUPFAM" id="SSF53474">
    <property type="entry name" value="alpha/beta-Hydrolases"/>
    <property type="match status" value="1"/>
</dbReference>
<accession>A0A8A4TGP5</accession>
<dbReference type="Gene3D" id="3.40.50.1820">
    <property type="entry name" value="alpha/beta hydrolase"/>
    <property type="match status" value="1"/>
</dbReference>